<evidence type="ECO:0000313" key="3">
    <source>
        <dbReference type="Proteomes" id="UP000054251"/>
    </source>
</evidence>
<keyword evidence="1" id="KW-0812">Transmembrane</keyword>
<proteinExistence type="predicted"/>
<comment type="caution">
    <text evidence="2">The sequence shown here is derived from an EMBL/GenBank/DDBJ whole genome shotgun (WGS) entry which is preliminary data.</text>
</comment>
<feature type="transmembrane region" description="Helical" evidence="1">
    <location>
        <begin position="293"/>
        <end position="313"/>
    </location>
</feature>
<dbReference type="PANTHER" id="PTHR19346:SF4">
    <property type="entry name" value="SUGAR PHOSPHATE TRANSPORTER DOMAIN-CONTAINING PROTEIN"/>
    <property type="match status" value="1"/>
</dbReference>
<feature type="transmembrane region" description="Helical" evidence="1">
    <location>
        <begin position="334"/>
        <end position="359"/>
    </location>
</feature>
<evidence type="ECO:0000256" key="1">
    <source>
        <dbReference type="SAM" id="Phobius"/>
    </source>
</evidence>
<accession>A0A0V1PYV9</accession>
<evidence type="ECO:0008006" key="4">
    <source>
        <dbReference type="Google" id="ProtNLM"/>
    </source>
</evidence>
<reference evidence="2 3" key="1">
    <citation type="submission" date="2015-11" db="EMBL/GenBank/DDBJ databases">
        <title>The genome of Debaryomyces fabryi.</title>
        <authorList>
            <person name="Tafer H."/>
            <person name="Lopandic K."/>
        </authorList>
    </citation>
    <scope>NUCLEOTIDE SEQUENCE [LARGE SCALE GENOMIC DNA]</scope>
    <source>
        <strain evidence="2 3">CBS 789</strain>
    </source>
</reference>
<feature type="transmembrane region" description="Helical" evidence="1">
    <location>
        <begin position="434"/>
        <end position="453"/>
    </location>
</feature>
<dbReference type="SUPFAM" id="SSF103481">
    <property type="entry name" value="Multidrug resistance efflux transporter EmrE"/>
    <property type="match status" value="2"/>
</dbReference>
<dbReference type="EMBL" id="LMYN01000052">
    <property type="protein sequence ID" value="KSA01464.1"/>
    <property type="molecule type" value="Genomic_DNA"/>
</dbReference>
<dbReference type="InterPro" id="IPR026505">
    <property type="entry name" value="Solute_c_fam_35_mem_F3/F4"/>
</dbReference>
<protein>
    <recommendedName>
        <fullName evidence="4">EamA domain-containing protein</fullName>
    </recommendedName>
</protein>
<dbReference type="RefSeq" id="XP_015467566.1">
    <property type="nucleotide sequence ID" value="XM_015611588.1"/>
</dbReference>
<sequence>MTVTLLPTHGHEDQNAASDHQASKTKIIFISLLFVVSLSSFVLQTELTSQVFQLGFNEPVVMLLVTHGAWWILWPMQVLIISIWRTGKKIQLQSKTRHGGSSRYQRLDSNSQLLENGDVPTRSDDHGSLDILKYLRKAIVRQVRNVYHTSILIYEANVNDDTSTYNCHKLIDQNPRILSSSSLTECFKTFFSTESFKYIFVKSAIITVILTVAGGSWFVSMAMTYASDVTAIYNCSAFTAYAFAIPILQEKFSWLKASSVVAAVAGVFIVAYSDDGSSDAPTGSDGEELYPNRLWGNLIIFIGAILYGYYEVLYKKYTCIPPHLVKIITPRRQLTFANFIMSIFGVFTAIILVIIMVFGEIFHIHSFNFFNYGDNTLKIWAFICGSSLANILFSALFLSLMALTNPVLSSVSSLLTIFLIGIVEWFLFGNKLSFQQLLGDLFVIIGFIMLTTASWKEISEGNDDDDVENVSTLSFAISTEG</sequence>
<feature type="transmembrane region" description="Helical" evidence="1">
    <location>
        <begin position="379"/>
        <end position="400"/>
    </location>
</feature>
<keyword evidence="1" id="KW-0472">Membrane</keyword>
<keyword evidence="1" id="KW-1133">Transmembrane helix</keyword>
<feature type="transmembrane region" description="Helical" evidence="1">
    <location>
        <begin position="407"/>
        <end position="428"/>
    </location>
</feature>
<gene>
    <name evidence="2" type="ORF">AC631_02758</name>
</gene>
<keyword evidence="3" id="KW-1185">Reference proteome</keyword>
<organism evidence="2 3">
    <name type="scientific">Debaryomyces fabryi</name>
    <dbReference type="NCBI Taxonomy" id="58627"/>
    <lineage>
        <taxon>Eukaryota</taxon>
        <taxon>Fungi</taxon>
        <taxon>Dikarya</taxon>
        <taxon>Ascomycota</taxon>
        <taxon>Saccharomycotina</taxon>
        <taxon>Pichiomycetes</taxon>
        <taxon>Debaryomycetaceae</taxon>
        <taxon>Debaryomyces</taxon>
    </lineage>
</organism>
<dbReference type="Proteomes" id="UP000054251">
    <property type="component" value="Unassembled WGS sequence"/>
</dbReference>
<dbReference type="AlphaFoldDB" id="A0A0V1PYV9"/>
<name>A0A0V1PYV9_9ASCO</name>
<dbReference type="PANTHER" id="PTHR19346">
    <property type="entry name" value="SUGAR PHOSPHATE TRANSPORTER DOMAIN-CONTAINING PROTEIN"/>
    <property type="match status" value="1"/>
</dbReference>
<feature type="transmembrane region" description="Helical" evidence="1">
    <location>
        <begin position="64"/>
        <end position="84"/>
    </location>
</feature>
<feature type="transmembrane region" description="Helical" evidence="1">
    <location>
        <begin position="27"/>
        <end position="44"/>
    </location>
</feature>
<feature type="transmembrane region" description="Helical" evidence="1">
    <location>
        <begin position="255"/>
        <end position="273"/>
    </location>
</feature>
<dbReference type="OrthoDB" id="10062838at2759"/>
<evidence type="ECO:0000313" key="2">
    <source>
        <dbReference type="EMBL" id="KSA01464.1"/>
    </source>
</evidence>
<dbReference type="InterPro" id="IPR037185">
    <property type="entry name" value="EmrE-like"/>
</dbReference>
<feature type="transmembrane region" description="Helical" evidence="1">
    <location>
        <begin position="198"/>
        <end position="219"/>
    </location>
</feature>
<dbReference type="GeneID" id="26839767"/>
<feature type="transmembrane region" description="Helical" evidence="1">
    <location>
        <begin position="231"/>
        <end position="248"/>
    </location>
</feature>